<feature type="chain" id="PRO_5015525773" evidence="1">
    <location>
        <begin position="23"/>
        <end position="1158"/>
    </location>
</feature>
<keyword evidence="2" id="KW-0378">Hydrolase</keyword>
<dbReference type="GO" id="GO:0004553">
    <property type="term" value="F:hydrolase activity, hydrolyzing O-glycosyl compounds"/>
    <property type="evidence" value="ECO:0007669"/>
    <property type="project" value="TreeGrafter"/>
</dbReference>
<proteinExistence type="predicted"/>
<dbReference type="PANTHER" id="PTHR12631:SF10">
    <property type="entry name" value="BETA-XYLOSIDASE-LIKE PROTEIN-RELATED"/>
    <property type="match status" value="1"/>
</dbReference>
<dbReference type="SUPFAM" id="SSF51445">
    <property type="entry name" value="(Trans)glycosidases"/>
    <property type="match status" value="1"/>
</dbReference>
<dbReference type="InterPro" id="IPR051923">
    <property type="entry name" value="Glycosyl_Hydrolase_39"/>
</dbReference>
<keyword evidence="3" id="KW-1185">Reference proteome</keyword>
<evidence type="ECO:0000313" key="3">
    <source>
        <dbReference type="Proteomes" id="UP000245959"/>
    </source>
</evidence>
<dbReference type="CDD" id="cd09621">
    <property type="entry name" value="CBM9_like_5"/>
    <property type="match status" value="1"/>
</dbReference>
<dbReference type="PANTHER" id="PTHR12631">
    <property type="entry name" value="ALPHA-L-IDURONIDASE"/>
    <property type="match status" value="1"/>
</dbReference>
<dbReference type="OrthoDB" id="9815425at2"/>
<protein>
    <submittedName>
        <fullName evidence="2">Glycosyl hydrolase family 39</fullName>
    </submittedName>
</protein>
<dbReference type="RefSeq" id="WP_116883039.1">
    <property type="nucleotide sequence ID" value="NZ_CABMMC010000003.1"/>
</dbReference>
<accession>A0A2U1B7Q5</accession>
<dbReference type="InterPro" id="IPR017853">
    <property type="entry name" value="GH"/>
</dbReference>
<evidence type="ECO:0000256" key="1">
    <source>
        <dbReference type="SAM" id="SignalP"/>
    </source>
</evidence>
<dbReference type="SUPFAM" id="SSF49344">
    <property type="entry name" value="CBD9-like"/>
    <property type="match status" value="1"/>
</dbReference>
<dbReference type="AlphaFoldDB" id="A0A2U1B7Q5"/>
<feature type="signal peptide" evidence="1">
    <location>
        <begin position="1"/>
        <end position="22"/>
    </location>
</feature>
<gene>
    <name evidence="2" type="ORF">C8D82_10542</name>
</gene>
<dbReference type="Gene3D" id="3.20.20.80">
    <property type="entry name" value="Glycosidases"/>
    <property type="match status" value="1"/>
</dbReference>
<reference evidence="2 3" key="1">
    <citation type="submission" date="2018-04" db="EMBL/GenBank/DDBJ databases">
        <title>Genomic Encyclopedia of Type Strains, Phase IV (KMG-IV): sequencing the most valuable type-strain genomes for metagenomic binning, comparative biology and taxonomic classification.</title>
        <authorList>
            <person name="Goeker M."/>
        </authorList>
    </citation>
    <scope>NUCLEOTIDE SEQUENCE [LARGE SCALE GENOMIC DNA]</scope>
    <source>
        <strain evidence="2 3">DSM 14823</strain>
    </source>
</reference>
<dbReference type="Gene3D" id="2.60.40.1190">
    <property type="match status" value="1"/>
</dbReference>
<name>A0A2U1B7Q5_9BACT</name>
<dbReference type="EMBL" id="QEKH01000005">
    <property type="protein sequence ID" value="PVY44713.1"/>
    <property type="molecule type" value="Genomic_DNA"/>
</dbReference>
<organism evidence="2 3">
    <name type="scientific">Victivallis vadensis</name>
    <dbReference type="NCBI Taxonomy" id="172901"/>
    <lineage>
        <taxon>Bacteria</taxon>
        <taxon>Pseudomonadati</taxon>
        <taxon>Lentisphaerota</taxon>
        <taxon>Lentisphaeria</taxon>
        <taxon>Victivallales</taxon>
        <taxon>Victivallaceae</taxon>
        <taxon>Victivallis</taxon>
    </lineage>
</organism>
<dbReference type="Proteomes" id="UP000245959">
    <property type="component" value="Unassembled WGS sequence"/>
</dbReference>
<dbReference type="GeneID" id="78294361"/>
<comment type="caution">
    <text evidence="2">The sequence shown here is derived from an EMBL/GenBank/DDBJ whole genome shotgun (WGS) entry which is preliminary data.</text>
</comment>
<sequence>MKTRIFLSLFLLFQLIAASAAAERIRLSPDRGLYLHIPGQKEPILFPRSGDGVAVTWNPQESKYISLSFPEKRKLPEFTRLSVTARFRVPADTPVRKVSLRLLDSGNENFQFSRPAVVRDGLIEAVWEIPAGSQPHGWGGDGNKMLDQPARVYGFSIDHARQGNRTSLELLSVEIGVAGGGTVSAERPFHTFNSDEIHRRRSGTGELHPGSEALLVTGIVGECFVTERRNPVRTFHAKPRKLKVTAELLAGNPRLRWSFRDAGNRLLKTPALPLKLGKNTLEVDLDSLFAGARLPFRAEGFTLSCDGDTPGAVLLTGATLVTAEPPSGALDLEIVTGNALHVLKWGEENAFKLKFTNRSNRGGEFTADLEFRDFFGNGFRERATFQLEAGETAGHTPRRLPGSFGHWEVAADITEHGAPEFRSRKTGNFAYLAPAGPTPGRAPGFLFGICNNSASWSPGEQQKGIEAAALCGAKIVRNTFEWQRLQPAPDRWNFAPLDSLIDRHLAAGIELQGFFGFTPRWAAPPERRNASDWKSWNRGAPDPGAWRNYVRTVLSRYRGKIRYWEVWNEPDLSGFNRMSLEEYAALLKTAGEIARQNAPEAVVMTGGFATAIGHTGLKSPTFQRDCLKLARGAFQLHAYHQHGSFDRFRNAVDGKFLPMRRETGTDVPWYANETAVSSMNGTERNQALTLFKKLIFAWARGAVGYNWYNLRNDGFDPMNAEHNYGMMSFDFQPKPVYSVFNMLAGTFREARFLRPLETGDDFPAFVFADGKNLLIPAWNESGSGSTLSVALRTDAAAASVIDLMGNEVPQETEQGVALLSLTPMPATLKLKGASRVELAGRLLEAAASGAAAPGRSFRVACRLFNPFDREREFRLKLENLPEEFRVSGNARHLTVPPNRTETVEFELSALPGFKPEYGHTCQLRLAYELHGTPWRGSLDIPVNSAVVIPARADFDRAPDFRLRDISQVVSLTAADPALAHRLWRGPDDLSAELFLKLDGGELRIKVLVTDDRHVQPFTGFSVWKGDNIQLAFQLPGQRGCWELGLSRLDTGRSEVFLYQAPDGFAPEAAQEMKLVTTRKENVTGYELAIPLKTVALTPAAARQGFRFNLLINDNDGEGRDGWIHIAPGIGENKNPERFPFILFEQEVGNFAAAPPRNP</sequence>
<keyword evidence="1" id="KW-0732">Signal</keyword>
<evidence type="ECO:0000313" key="2">
    <source>
        <dbReference type="EMBL" id="PVY44713.1"/>
    </source>
</evidence>